<name>A0A5C5WCF2_9BACT</name>
<dbReference type="InterPro" id="IPR013229">
    <property type="entry name" value="PEGA"/>
</dbReference>
<dbReference type="RefSeq" id="WP_146570351.1">
    <property type="nucleotide sequence ID" value="NZ_SJPH01000001.1"/>
</dbReference>
<keyword evidence="4" id="KW-1185">Reference proteome</keyword>
<evidence type="ECO:0000313" key="4">
    <source>
        <dbReference type="Proteomes" id="UP000318995"/>
    </source>
</evidence>
<gene>
    <name evidence="3" type="ORF">Pla111_01070</name>
</gene>
<proteinExistence type="predicted"/>
<evidence type="ECO:0000313" key="3">
    <source>
        <dbReference type="EMBL" id="TWT48344.1"/>
    </source>
</evidence>
<dbReference type="AlphaFoldDB" id="A0A5C5WCF2"/>
<feature type="compositionally biased region" description="Low complexity" evidence="1">
    <location>
        <begin position="189"/>
        <end position="198"/>
    </location>
</feature>
<reference evidence="3 4" key="1">
    <citation type="submission" date="2019-02" db="EMBL/GenBank/DDBJ databases">
        <title>Deep-cultivation of Planctomycetes and their phenomic and genomic characterization uncovers novel biology.</title>
        <authorList>
            <person name="Wiegand S."/>
            <person name="Jogler M."/>
            <person name="Boedeker C."/>
            <person name="Pinto D."/>
            <person name="Vollmers J."/>
            <person name="Rivas-Marin E."/>
            <person name="Kohn T."/>
            <person name="Peeters S.H."/>
            <person name="Heuer A."/>
            <person name="Rast P."/>
            <person name="Oberbeckmann S."/>
            <person name="Bunk B."/>
            <person name="Jeske O."/>
            <person name="Meyerdierks A."/>
            <person name="Storesund J.E."/>
            <person name="Kallscheuer N."/>
            <person name="Luecker S."/>
            <person name="Lage O.M."/>
            <person name="Pohl T."/>
            <person name="Merkel B.J."/>
            <person name="Hornburger P."/>
            <person name="Mueller R.-W."/>
            <person name="Bruemmer F."/>
            <person name="Labrenz M."/>
            <person name="Spormann A.M."/>
            <person name="Op Den Camp H."/>
            <person name="Overmann J."/>
            <person name="Amann R."/>
            <person name="Jetten M.S.M."/>
            <person name="Mascher T."/>
            <person name="Medema M.H."/>
            <person name="Devos D.P."/>
            <person name="Kaster A.-K."/>
            <person name="Ovreas L."/>
            <person name="Rohde M."/>
            <person name="Galperin M.Y."/>
            <person name="Jogler C."/>
        </authorList>
    </citation>
    <scope>NUCLEOTIDE SEQUENCE [LARGE SCALE GENOMIC DNA]</scope>
    <source>
        <strain evidence="3 4">Pla111</strain>
    </source>
</reference>
<evidence type="ECO:0000256" key="1">
    <source>
        <dbReference type="SAM" id="MobiDB-lite"/>
    </source>
</evidence>
<sequence>MLRESANRQRSSRVATRGLLLLLAILCMTPTGCIRRRLTVRSNPPGATVQLDNQPIGVTPASTDYVYYGTREVKLSMPGYETLTVNQPLPTPWYAWPGVDFLTENLWPFTIEDKREVSFNLARQRMAPANEIIGRGEQLRRQAAPQGVAPIGAAAGVPLNSPFGSSPLFSAPAPSVGLPAAPGYSGPATAPGTFGAAPTGPPALAPSAAPLTPLFTPPPATNPAPPPGAFRY</sequence>
<protein>
    <submittedName>
        <fullName evidence="3">PEGA domain protein</fullName>
    </submittedName>
</protein>
<dbReference type="Pfam" id="PF08308">
    <property type="entry name" value="PEGA"/>
    <property type="match status" value="1"/>
</dbReference>
<feature type="compositionally biased region" description="Low complexity" evidence="1">
    <location>
        <begin position="205"/>
        <end position="214"/>
    </location>
</feature>
<accession>A0A5C5WCF2</accession>
<dbReference type="EMBL" id="SJPH01000001">
    <property type="protein sequence ID" value="TWT48344.1"/>
    <property type="molecule type" value="Genomic_DNA"/>
</dbReference>
<comment type="caution">
    <text evidence="3">The sequence shown here is derived from an EMBL/GenBank/DDBJ whole genome shotgun (WGS) entry which is preliminary data.</text>
</comment>
<feature type="region of interest" description="Disordered" evidence="1">
    <location>
        <begin position="189"/>
        <end position="232"/>
    </location>
</feature>
<evidence type="ECO:0000259" key="2">
    <source>
        <dbReference type="Pfam" id="PF08308"/>
    </source>
</evidence>
<dbReference type="OrthoDB" id="272812at2"/>
<organism evidence="3 4">
    <name type="scientific">Botrimarina hoheduenensis</name>
    <dbReference type="NCBI Taxonomy" id="2528000"/>
    <lineage>
        <taxon>Bacteria</taxon>
        <taxon>Pseudomonadati</taxon>
        <taxon>Planctomycetota</taxon>
        <taxon>Planctomycetia</taxon>
        <taxon>Pirellulales</taxon>
        <taxon>Lacipirellulaceae</taxon>
        <taxon>Botrimarina</taxon>
    </lineage>
</organism>
<feature type="compositionally biased region" description="Pro residues" evidence="1">
    <location>
        <begin position="215"/>
        <end position="232"/>
    </location>
</feature>
<feature type="domain" description="PEGA" evidence="2">
    <location>
        <begin position="38"/>
        <end position="84"/>
    </location>
</feature>
<dbReference type="Proteomes" id="UP000318995">
    <property type="component" value="Unassembled WGS sequence"/>
</dbReference>